<proteinExistence type="predicted"/>
<reference evidence="2" key="1">
    <citation type="submission" date="2016-10" db="EMBL/GenBank/DDBJ databases">
        <title>Sequence of Gallionella enrichment culture.</title>
        <authorList>
            <person name="Poehlein A."/>
            <person name="Muehling M."/>
            <person name="Daniel R."/>
        </authorList>
    </citation>
    <scope>NUCLEOTIDE SEQUENCE</scope>
</reference>
<protein>
    <submittedName>
        <fullName evidence="2">Uncharacterized protein</fullName>
    </submittedName>
</protein>
<evidence type="ECO:0000256" key="1">
    <source>
        <dbReference type="SAM" id="MobiDB-lite"/>
    </source>
</evidence>
<dbReference type="AlphaFoldDB" id="A0A1J5PJB1"/>
<name>A0A1J5PJB1_9ZZZZ</name>
<feature type="compositionally biased region" description="Basic and acidic residues" evidence="1">
    <location>
        <begin position="18"/>
        <end position="31"/>
    </location>
</feature>
<feature type="compositionally biased region" description="Polar residues" evidence="1">
    <location>
        <begin position="1"/>
        <end position="17"/>
    </location>
</feature>
<accession>A0A1J5PJB1</accession>
<comment type="caution">
    <text evidence="2">The sequence shown here is derived from an EMBL/GenBank/DDBJ whole genome shotgun (WGS) entry which is preliminary data.</text>
</comment>
<feature type="region of interest" description="Disordered" evidence="1">
    <location>
        <begin position="1"/>
        <end position="31"/>
    </location>
</feature>
<evidence type="ECO:0000313" key="2">
    <source>
        <dbReference type="EMBL" id="OIQ63653.1"/>
    </source>
</evidence>
<dbReference type="EMBL" id="MLJW01008816">
    <property type="protein sequence ID" value="OIQ63653.1"/>
    <property type="molecule type" value="Genomic_DNA"/>
</dbReference>
<sequence>MSTSTLYNPEQSPSSTRINDEALHPSRGEKAADERVVKLISEEFKVSQECVLRFIAQGYRP</sequence>
<gene>
    <name evidence="2" type="ORF">GALL_548050</name>
</gene>
<organism evidence="2">
    <name type="scientific">mine drainage metagenome</name>
    <dbReference type="NCBI Taxonomy" id="410659"/>
    <lineage>
        <taxon>unclassified sequences</taxon>
        <taxon>metagenomes</taxon>
        <taxon>ecological metagenomes</taxon>
    </lineage>
</organism>